<gene>
    <name evidence="2" type="ORF">BACCAP_01782</name>
</gene>
<organism evidence="2 3">
    <name type="scientific">Pseudoflavonifractor capillosus ATCC 29799</name>
    <dbReference type="NCBI Taxonomy" id="411467"/>
    <lineage>
        <taxon>Bacteria</taxon>
        <taxon>Bacillati</taxon>
        <taxon>Bacillota</taxon>
        <taxon>Clostridia</taxon>
        <taxon>Eubacteriales</taxon>
        <taxon>Oscillospiraceae</taxon>
        <taxon>Pseudoflavonifractor</taxon>
    </lineage>
</organism>
<keyword evidence="3" id="KW-1185">Reference proteome</keyword>
<dbReference type="InterPro" id="IPR011004">
    <property type="entry name" value="Trimer_LpxA-like_sf"/>
</dbReference>
<dbReference type="STRING" id="411467.BACCAP_01782"/>
<name>A6NUA0_9FIRM</name>
<evidence type="ECO:0000313" key="2">
    <source>
        <dbReference type="EMBL" id="EDN00447.1"/>
    </source>
</evidence>
<reference evidence="2 3" key="2">
    <citation type="submission" date="2007-06" db="EMBL/GenBank/DDBJ databases">
        <title>Draft genome sequence of Pseudoflavonifractor capillosus ATCC 29799.</title>
        <authorList>
            <person name="Sudarsanam P."/>
            <person name="Ley R."/>
            <person name="Guruge J."/>
            <person name="Turnbaugh P.J."/>
            <person name="Mahowald M."/>
            <person name="Liep D."/>
            <person name="Gordon J."/>
        </authorList>
    </citation>
    <scope>NUCLEOTIDE SEQUENCE [LARGE SCALE GENOMIC DNA]</scope>
    <source>
        <strain evidence="2 3">ATCC 29799</strain>
    </source>
</reference>
<comment type="caution">
    <text evidence="2">The sequence shown here is derived from an EMBL/GenBank/DDBJ whole genome shotgun (WGS) entry which is preliminary data.</text>
</comment>
<dbReference type="AlphaFoldDB" id="A6NUA0"/>
<dbReference type="EMBL" id="AAXG02000011">
    <property type="protein sequence ID" value="EDN00447.1"/>
    <property type="molecule type" value="Genomic_DNA"/>
</dbReference>
<evidence type="ECO:0008006" key="4">
    <source>
        <dbReference type="Google" id="ProtNLM"/>
    </source>
</evidence>
<dbReference type="Proteomes" id="UP000003639">
    <property type="component" value="Unassembled WGS sequence"/>
</dbReference>
<evidence type="ECO:0000313" key="3">
    <source>
        <dbReference type="Proteomes" id="UP000003639"/>
    </source>
</evidence>
<accession>A6NUA0</accession>
<feature type="region of interest" description="Disordered" evidence="1">
    <location>
        <begin position="154"/>
        <end position="182"/>
    </location>
</feature>
<dbReference type="RefSeq" id="WP_006572327.1">
    <property type="nucleotide sequence ID" value="NZ_AAXG02000011.1"/>
</dbReference>
<feature type="compositionally biased region" description="Basic and acidic residues" evidence="1">
    <location>
        <begin position="171"/>
        <end position="182"/>
    </location>
</feature>
<dbReference type="eggNOG" id="ENOG5030BQ7">
    <property type="taxonomic scope" value="Bacteria"/>
</dbReference>
<proteinExistence type="predicted"/>
<reference evidence="2 3" key="1">
    <citation type="submission" date="2007-04" db="EMBL/GenBank/DDBJ databases">
        <authorList>
            <person name="Fulton L."/>
            <person name="Clifton S."/>
            <person name="Fulton B."/>
            <person name="Xu J."/>
            <person name="Minx P."/>
            <person name="Pepin K.H."/>
            <person name="Johnson M."/>
            <person name="Thiruvilangam P."/>
            <person name="Bhonagiri V."/>
            <person name="Nash W.E."/>
            <person name="Mardis E.R."/>
            <person name="Wilson R.K."/>
        </authorList>
    </citation>
    <scope>NUCLEOTIDE SEQUENCE [LARGE SCALE GENOMIC DNA]</scope>
    <source>
        <strain evidence="2 3">ATCC 29799</strain>
    </source>
</reference>
<evidence type="ECO:0000256" key="1">
    <source>
        <dbReference type="SAM" id="MobiDB-lite"/>
    </source>
</evidence>
<dbReference type="SUPFAM" id="SSF51161">
    <property type="entry name" value="Trimeric LpxA-like enzymes"/>
    <property type="match status" value="1"/>
</dbReference>
<protein>
    <recommendedName>
        <fullName evidence="4">Bacterial transferase hexapeptide repeat protein</fullName>
    </recommendedName>
</protein>
<sequence length="182" mass="19277">MGGEVKAGDLGGFVESESNLSFEPSDDAWIFDDAIACNDAYVDKGSYLRGNAIACNHAYVSWGALLAGHARAEDDAYIRGAILTDHARASGFAVIVYNQDTGGVPMISGQSAVYGRVSGDVRLTDTALVISGEEIQNDTLDTLAISGQGRSVIRDGSRDELAPLAGQPEPTKAKIKERQVER</sequence>